<proteinExistence type="inferred from homology"/>
<evidence type="ECO:0000256" key="2">
    <source>
        <dbReference type="ARBA" id="ARBA00022980"/>
    </source>
</evidence>
<dbReference type="HAMAP" id="MF_01341">
    <property type="entry name" value="Ribosomal_uL15"/>
    <property type="match status" value="1"/>
</dbReference>
<keyword evidence="3 4" id="KW-0687">Ribonucleoprotein</keyword>
<dbReference type="Proteomes" id="UP000229213">
    <property type="component" value="Unassembled WGS sequence"/>
</dbReference>
<dbReference type="PANTHER" id="PTHR12934">
    <property type="entry name" value="50S RIBOSOMAL PROTEIN L15"/>
    <property type="match status" value="1"/>
</dbReference>
<evidence type="ECO:0000256" key="5">
    <source>
        <dbReference type="RuleBase" id="RU003888"/>
    </source>
</evidence>
<evidence type="ECO:0000256" key="4">
    <source>
        <dbReference type="HAMAP-Rule" id="MF_01341"/>
    </source>
</evidence>
<dbReference type="Pfam" id="PF00828">
    <property type="entry name" value="Ribosomal_L27A"/>
    <property type="match status" value="1"/>
</dbReference>
<sequence>MKLNELKPSSGSHHRRKRIGRGPGSGHGKTATRGHKGQKSRTGVAFSRSFEGGQTPSIRKIPKRGFKPIKRKKREYEIVNLEQLNRFDDGETVDKTKMRKAELVKKKNLVKVLARGDLKKKLTIKADKFSKKAIEVISKIGGKTETTS</sequence>
<dbReference type="GO" id="GO:0019843">
    <property type="term" value="F:rRNA binding"/>
    <property type="evidence" value="ECO:0007669"/>
    <property type="project" value="UniProtKB-UniRule"/>
</dbReference>
<dbReference type="AlphaFoldDB" id="A0A2M7YFA9"/>
<comment type="similarity">
    <text evidence="1 4 5">Belongs to the universal ribosomal protein uL15 family.</text>
</comment>
<name>A0A2M7YFA9_9BACT</name>
<feature type="domain" description="Large ribosomal subunit protein uL15/eL18" evidence="7">
    <location>
        <begin position="78"/>
        <end position="144"/>
    </location>
</feature>
<dbReference type="InterPro" id="IPR021131">
    <property type="entry name" value="Ribosomal_uL15/eL18"/>
</dbReference>
<comment type="subunit">
    <text evidence="4">Part of the 50S ribosomal subunit.</text>
</comment>
<evidence type="ECO:0000256" key="3">
    <source>
        <dbReference type="ARBA" id="ARBA00023274"/>
    </source>
</evidence>
<dbReference type="InterPro" id="IPR001196">
    <property type="entry name" value="Ribosomal_uL15_CS"/>
</dbReference>
<dbReference type="InterPro" id="IPR036227">
    <property type="entry name" value="Ribosomal_uL15/eL18_sf"/>
</dbReference>
<dbReference type="NCBIfam" id="TIGR01071">
    <property type="entry name" value="rplO_bact"/>
    <property type="match status" value="1"/>
</dbReference>
<dbReference type="GO" id="GO:0003735">
    <property type="term" value="F:structural constituent of ribosome"/>
    <property type="evidence" value="ECO:0007669"/>
    <property type="project" value="InterPro"/>
</dbReference>
<dbReference type="SUPFAM" id="SSF52080">
    <property type="entry name" value="Ribosomal proteins L15p and L18e"/>
    <property type="match status" value="1"/>
</dbReference>
<feature type="region of interest" description="Disordered" evidence="6">
    <location>
        <begin position="1"/>
        <end position="67"/>
    </location>
</feature>
<dbReference type="InterPro" id="IPR005749">
    <property type="entry name" value="Ribosomal_uL15_bac-type"/>
</dbReference>
<keyword evidence="4" id="KW-0699">rRNA-binding</keyword>
<protein>
    <recommendedName>
        <fullName evidence="4">Large ribosomal subunit protein uL15</fullName>
    </recommendedName>
</protein>
<evidence type="ECO:0000256" key="1">
    <source>
        <dbReference type="ARBA" id="ARBA00007320"/>
    </source>
</evidence>
<accession>A0A2M7YFA9</accession>
<evidence type="ECO:0000313" key="9">
    <source>
        <dbReference type="Proteomes" id="UP000229213"/>
    </source>
</evidence>
<gene>
    <name evidence="4" type="primary">rplO</name>
    <name evidence="8" type="ORF">CO162_05120</name>
</gene>
<evidence type="ECO:0000259" key="7">
    <source>
        <dbReference type="Pfam" id="PF00828"/>
    </source>
</evidence>
<dbReference type="GO" id="GO:0006412">
    <property type="term" value="P:translation"/>
    <property type="evidence" value="ECO:0007669"/>
    <property type="project" value="UniProtKB-UniRule"/>
</dbReference>
<keyword evidence="4" id="KW-0694">RNA-binding</keyword>
<dbReference type="PANTHER" id="PTHR12934:SF11">
    <property type="entry name" value="LARGE RIBOSOMAL SUBUNIT PROTEIN UL15M"/>
    <property type="match status" value="1"/>
</dbReference>
<keyword evidence="2 4" id="KW-0689">Ribosomal protein</keyword>
<reference evidence="9" key="1">
    <citation type="submission" date="2017-09" db="EMBL/GenBank/DDBJ databases">
        <title>Depth-based differentiation of microbial function through sediment-hosted aquifers and enrichment of novel symbionts in the deep terrestrial subsurface.</title>
        <authorList>
            <person name="Probst A.J."/>
            <person name="Ladd B."/>
            <person name="Jarett J.K."/>
            <person name="Geller-Mcgrath D.E."/>
            <person name="Sieber C.M.K."/>
            <person name="Emerson J.B."/>
            <person name="Anantharaman K."/>
            <person name="Thomas B.C."/>
            <person name="Malmstrom R."/>
            <person name="Stieglmeier M."/>
            <person name="Klingl A."/>
            <person name="Woyke T."/>
            <person name="Ryan C.M."/>
            <person name="Banfield J.F."/>
        </authorList>
    </citation>
    <scope>NUCLEOTIDE SEQUENCE [LARGE SCALE GENOMIC DNA]</scope>
</reference>
<feature type="compositionally biased region" description="Basic residues" evidence="6">
    <location>
        <begin position="30"/>
        <end position="39"/>
    </location>
</feature>
<dbReference type="Gene3D" id="3.100.10.10">
    <property type="match status" value="1"/>
</dbReference>
<comment type="caution">
    <text evidence="8">The sequence shown here is derived from an EMBL/GenBank/DDBJ whole genome shotgun (WGS) entry which is preliminary data.</text>
</comment>
<dbReference type="EMBL" id="PFWI01000185">
    <property type="protein sequence ID" value="PJA61656.1"/>
    <property type="molecule type" value="Genomic_DNA"/>
</dbReference>
<organism evidence="8 9">
    <name type="scientific">bacterium (Candidatus Ratteibacteria) CG_4_9_14_3_um_filter_41_21</name>
    <dbReference type="NCBI Taxonomy" id="2014289"/>
    <lineage>
        <taxon>Bacteria</taxon>
        <taxon>Candidatus Ratteibacteria</taxon>
    </lineage>
</organism>
<dbReference type="PROSITE" id="PS00475">
    <property type="entry name" value="RIBOSOMAL_L15"/>
    <property type="match status" value="1"/>
</dbReference>
<comment type="function">
    <text evidence="4">Binds to the 23S rRNA.</text>
</comment>
<evidence type="ECO:0000313" key="8">
    <source>
        <dbReference type="EMBL" id="PJA61656.1"/>
    </source>
</evidence>
<dbReference type="GO" id="GO:0022625">
    <property type="term" value="C:cytosolic large ribosomal subunit"/>
    <property type="evidence" value="ECO:0007669"/>
    <property type="project" value="TreeGrafter"/>
</dbReference>
<dbReference type="InterPro" id="IPR030878">
    <property type="entry name" value="Ribosomal_uL15"/>
</dbReference>
<evidence type="ECO:0000256" key="6">
    <source>
        <dbReference type="SAM" id="MobiDB-lite"/>
    </source>
</evidence>